<dbReference type="AlphaFoldDB" id="A0A0A0HID7"/>
<proteinExistence type="predicted"/>
<dbReference type="PATRIC" id="fig|1288298.3.peg.4249"/>
<organism evidence="1 2">
    <name type="scientific">Roseovarius mucosus DSM 17069</name>
    <dbReference type="NCBI Taxonomy" id="1288298"/>
    <lineage>
        <taxon>Bacteria</taxon>
        <taxon>Pseudomonadati</taxon>
        <taxon>Pseudomonadota</taxon>
        <taxon>Alphaproteobacteria</taxon>
        <taxon>Rhodobacterales</taxon>
        <taxon>Roseobacteraceae</taxon>
        <taxon>Roseovarius</taxon>
    </lineage>
</organism>
<dbReference type="HOGENOM" id="CLU_3239086_0_0_5"/>
<dbReference type="EMBL" id="AONH01000026">
    <property type="protein sequence ID" value="KGM85923.1"/>
    <property type="molecule type" value="Genomic_DNA"/>
</dbReference>
<gene>
    <name evidence="1" type="ORF">rosmuc_04259</name>
</gene>
<protein>
    <submittedName>
        <fullName evidence="1">Uncharacterized protein</fullName>
    </submittedName>
</protein>
<sequence length="43" mass="4707">MAHAQGARAQMALGFEIVYGTPSVGGFTRMPLQAPRSDLNRRF</sequence>
<name>A0A0A0HID7_9RHOB</name>
<evidence type="ECO:0000313" key="2">
    <source>
        <dbReference type="Proteomes" id="UP000030021"/>
    </source>
</evidence>
<comment type="caution">
    <text evidence="1">The sequence shown here is derived from an EMBL/GenBank/DDBJ whole genome shotgun (WGS) entry which is preliminary data.</text>
</comment>
<accession>A0A0A0HID7</accession>
<evidence type="ECO:0000313" key="1">
    <source>
        <dbReference type="EMBL" id="KGM85923.1"/>
    </source>
</evidence>
<reference evidence="1 2" key="1">
    <citation type="submission" date="2013-01" db="EMBL/GenBank/DDBJ databases">
        <authorList>
            <person name="Fiebig A."/>
            <person name="Goeker M."/>
            <person name="Klenk H.-P.P."/>
        </authorList>
    </citation>
    <scope>NUCLEOTIDE SEQUENCE [LARGE SCALE GENOMIC DNA]</scope>
    <source>
        <strain evidence="1 2">DSM 17069</strain>
    </source>
</reference>
<dbReference type="Proteomes" id="UP000030021">
    <property type="component" value="Unassembled WGS sequence"/>
</dbReference>